<dbReference type="PATRIC" id="fig|1703.6.peg.1467"/>
<dbReference type="InterPro" id="IPR017946">
    <property type="entry name" value="PLC-like_Pdiesterase_TIM-brl"/>
</dbReference>
<gene>
    <name evidence="2" type="ORF">A2T55_05715</name>
    <name evidence="3" type="ORF">AE0388_1580</name>
</gene>
<dbReference type="OrthoDB" id="9758957at2"/>
<dbReference type="Pfam" id="PF03009">
    <property type="entry name" value="GDPD"/>
    <property type="match status" value="1"/>
</dbReference>
<dbReference type="KEGG" id="bly:A2T55_05715"/>
<dbReference type="SUPFAM" id="SSF51695">
    <property type="entry name" value="PLC-like phosphodiesterases"/>
    <property type="match status" value="1"/>
</dbReference>
<dbReference type="PANTHER" id="PTHR46211:SF1">
    <property type="entry name" value="GLYCEROPHOSPHODIESTER PHOSPHODIESTERASE, CYTOPLASMIC"/>
    <property type="match status" value="1"/>
</dbReference>
<dbReference type="GO" id="GO:0008081">
    <property type="term" value="F:phosphoric diester hydrolase activity"/>
    <property type="evidence" value="ECO:0007669"/>
    <property type="project" value="InterPro"/>
</dbReference>
<dbReference type="Proteomes" id="UP000075950">
    <property type="component" value="Chromosome"/>
</dbReference>
<evidence type="ECO:0000313" key="5">
    <source>
        <dbReference type="Proteomes" id="UP000075950"/>
    </source>
</evidence>
<dbReference type="Gene3D" id="3.20.20.190">
    <property type="entry name" value="Phosphatidylinositol (PI) phosphodiesterase"/>
    <property type="match status" value="1"/>
</dbReference>
<feature type="domain" description="GP-PDE" evidence="1">
    <location>
        <begin position="22"/>
        <end position="258"/>
    </location>
</feature>
<sequence>MSFQQFLHERGIVERPGVGSRPLVIAHRGYSAVVPENSLAAVDAARALGVDFIEVDTSTSADGVPVILHDPDLDRTTNRKGPVVNLTAEELSFVDAGSWMGPGFNGVRIPTLSAVMRDIQHRGGELLLELKGEWSSGAVSRISELVVETGIADRMVVQSFNIETLETCRDMLPMVARFLLRMVPKPEDIEVARDLGAVAINPSYKGFSMRKSVVTEIMDNDLGVFVWTADEMNEWRELLGAEVDGIITNHPGRLQGFLAGRFDPVK</sequence>
<evidence type="ECO:0000313" key="2">
    <source>
        <dbReference type="EMBL" id="AMT93337.1"/>
    </source>
</evidence>
<name>A0A0B9AP48_BRELN</name>
<dbReference type="Proteomes" id="UP000031488">
    <property type="component" value="Unassembled WGS sequence"/>
</dbReference>
<evidence type="ECO:0000313" key="4">
    <source>
        <dbReference type="Proteomes" id="UP000031488"/>
    </source>
</evidence>
<proteinExistence type="predicted"/>
<dbReference type="GO" id="GO:0006629">
    <property type="term" value="P:lipid metabolic process"/>
    <property type="evidence" value="ECO:0007669"/>
    <property type="project" value="InterPro"/>
</dbReference>
<reference evidence="2" key="2">
    <citation type="submission" date="2016-03" db="EMBL/GenBank/DDBJ databases">
        <authorList>
            <person name="Zhu Y."/>
            <person name="Sun C."/>
        </authorList>
    </citation>
    <scope>NUCLEOTIDE SEQUENCE</scope>
    <source>
        <strain evidence="2">BS258</strain>
    </source>
</reference>
<dbReference type="PANTHER" id="PTHR46211">
    <property type="entry name" value="GLYCEROPHOSPHORYL DIESTER PHOSPHODIESTERASE"/>
    <property type="match status" value="1"/>
</dbReference>
<dbReference type="RefSeq" id="WP_039208905.1">
    <property type="nucleotide sequence ID" value="NZ_CP014869.1"/>
</dbReference>
<dbReference type="EMBL" id="CP014869">
    <property type="protein sequence ID" value="AMT93337.1"/>
    <property type="molecule type" value="Genomic_DNA"/>
</dbReference>
<reference evidence="3 4" key="1">
    <citation type="submission" date="2014-11" db="EMBL/GenBank/DDBJ databases">
        <title>Draft Genome Sequence of Brevibacterium linens AE038-8.</title>
        <authorList>
            <person name="Maizel D."/>
            <person name="Utturkar S.M."/>
            <person name="Brown S.D."/>
            <person name="Ferrero M."/>
            <person name="Rosen B.P."/>
        </authorList>
    </citation>
    <scope>NUCLEOTIDE SEQUENCE [LARGE SCALE GENOMIC DNA]</scope>
    <source>
        <strain evidence="3 4">AE038-8</strain>
    </source>
</reference>
<accession>A0A142NKN0</accession>
<dbReference type="AlphaFoldDB" id="A0A0B9AP48"/>
<keyword evidence="4" id="KW-1185">Reference proteome</keyword>
<reference evidence="5" key="3">
    <citation type="submission" date="2016-03" db="EMBL/GenBank/DDBJ databases">
        <authorList>
            <person name="Ploux O."/>
        </authorList>
    </citation>
    <scope>NUCLEOTIDE SEQUENCE [LARGE SCALE GENOMIC DNA]</scope>
    <source>
        <strain evidence="5">BS258</strain>
    </source>
</reference>
<accession>A0A0B9AP48</accession>
<protein>
    <submittedName>
        <fullName evidence="2">Glycerophosphodiester phosphodiesterase</fullName>
    </submittedName>
    <submittedName>
        <fullName evidence="3">Glycerophosphoryl diester phosphodiesterase</fullName>
    </submittedName>
</protein>
<evidence type="ECO:0000259" key="1">
    <source>
        <dbReference type="PROSITE" id="PS51704"/>
    </source>
</evidence>
<dbReference type="PROSITE" id="PS51704">
    <property type="entry name" value="GP_PDE"/>
    <property type="match status" value="1"/>
</dbReference>
<organism evidence="3 4">
    <name type="scientific">Brevibacterium linens</name>
    <dbReference type="NCBI Taxonomy" id="1703"/>
    <lineage>
        <taxon>Bacteria</taxon>
        <taxon>Bacillati</taxon>
        <taxon>Actinomycetota</taxon>
        <taxon>Actinomycetes</taxon>
        <taxon>Micrococcales</taxon>
        <taxon>Brevibacteriaceae</taxon>
        <taxon>Brevibacterium</taxon>
    </lineage>
</organism>
<dbReference type="STRING" id="1703.BLSMQ_1092"/>
<dbReference type="EMBL" id="JTJZ01000018">
    <property type="protein sequence ID" value="KHS52597.1"/>
    <property type="molecule type" value="Genomic_DNA"/>
</dbReference>
<dbReference type="InterPro" id="IPR030395">
    <property type="entry name" value="GP_PDE_dom"/>
</dbReference>
<evidence type="ECO:0000313" key="3">
    <source>
        <dbReference type="EMBL" id="KHS52597.1"/>
    </source>
</evidence>